<dbReference type="AlphaFoldDB" id="A0A4Y2BXX2"/>
<accession>A0A4Y2BXX2</accession>
<gene>
    <name evidence="1" type="ORF">AVEN_254067_1</name>
</gene>
<dbReference type="Proteomes" id="UP000499080">
    <property type="component" value="Unassembled WGS sequence"/>
</dbReference>
<dbReference type="EMBL" id="BGPR01000126">
    <property type="protein sequence ID" value="GBL97012.1"/>
    <property type="molecule type" value="Genomic_DNA"/>
</dbReference>
<evidence type="ECO:0000313" key="1">
    <source>
        <dbReference type="EMBL" id="GBL97012.1"/>
    </source>
</evidence>
<sequence>MKWHRQIIAWNTQMLSLYIGEVNRSDLKLPCRATRVKIESNLKNLSVYHPAWECSCLMIKPRFGFGGFQVRNPIPPKIHHSEGLVHFTSVAED</sequence>
<protein>
    <submittedName>
        <fullName evidence="1">Uncharacterized protein</fullName>
    </submittedName>
</protein>
<organism evidence="1 2">
    <name type="scientific">Araneus ventricosus</name>
    <name type="common">Orbweaver spider</name>
    <name type="synonym">Epeira ventricosa</name>
    <dbReference type="NCBI Taxonomy" id="182803"/>
    <lineage>
        <taxon>Eukaryota</taxon>
        <taxon>Metazoa</taxon>
        <taxon>Ecdysozoa</taxon>
        <taxon>Arthropoda</taxon>
        <taxon>Chelicerata</taxon>
        <taxon>Arachnida</taxon>
        <taxon>Araneae</taxon>
        <taxon>Araneomorphae</taxon>
        <taxon>Entelegynae</taxon>
        <taxon>Araneoidea</taxon>
        <taxon>Araneidae</taxon>
        <taxon>Araneus</taxon>
    </lineage>
</organism>
<evidence type="ECO:0000313" key="2">
    <source>
        <dbReference type="Proteomes" id="UP000499080"/>
    </source>
</evidence>
<comment type="caution">
    <text evidence="1">The sequence shown here is derived from an EMBL/GenBank/DDBJ whole genome shotgun (WGS) entry which is preliminary data.</text>
</comment>
<name>A0A4Y2BXX2_ARAVE</name>
<proteinExistence type="predicted"/>
<reference evidence="1 2" key="1">
    <citation type="journal article" date="2019" name="Sci. Rep.">
        <title>Orb-weaving spider Araneus ventricosus genome elucidates the spidroin gene catalogue.</title>
        <authorList>
            <person name="Kono N."/>
            <person name="Nakamura H."/>
            <person name="Ohtoshi R."/>
            <person name="Moran D.A.P."/>
            <person name="Shinohara A."/>
            <person name="Yoshida Y."/>
            <person name="Fujiwara M."/>
            <person name="Mori M."/>
            <person name="Tomita M."/>
            <person name="Arakawa K."/>
        </authorList>
    </citation>
    <scope>NUCLEOTIDE SEQUENCE [LARGE SCALE GENOMIC DNA]</scope>
</reference>
<keyword evidence="2" id="KW-1185">Reference proteome</keyword>